<evidence type="ECO:0000256" key="1">
    <source>
        <dbReference type="SAM" id="MobiDB-lite"/>
    </source>
</evidence>
<dbReference type="InterPro" id="IPR013039">
    <property type="entry name" value="DUF1588"/>
</dbReference>
<dbReference type="PROSITE" id="PS51820">
    <property type="entry name" value="PA14"/>
    <property type="match status" value="1"/>
</dbReference>
<dbReference type="GO" id="GO:0009055">
    <property type="term" value="F:electron transfer activity"/>
    <property type="evidence" value="ECO:0007669"/>
    <property type="project" value="InterPro"/>
</dbReference>
<dbReference type="InterPro" id="IPR036909">
    <property type="entry name" value="Cyt_c-like_dom_sf"/>
</dbReference>
<dbReference type="Pfam" id="PF07631">
    <property type="entry name" value="PSD4"/>
    <property type="match status" value="1"/>
</dbReference>
<reference evidence="3" key="1">
    <citation type="submission" date="2020-02" db="EMBL/GenBank/DDBJ databases">
        <authorList>
            <person name="Meier V. D."/>
        </authorList>
    </citation>
    <scope>NUCLEOTIDE SEQUENCE</scope>
    <source>
        <strain evidence="3">AVDCRST_MAG64</strain>
    </source>
</reference>
<accession>A0A6J4N511</accession>
<feature type="domain" description="PA14" evidence="2">
    <location>
        <begin position="106"/>
        <end position="273"/>
    </location>
</feature>
<dbReference type="Gene3D" id="3.90.182.10">
    <property type="entry name" value="Toxin - Anthrax Protective Antigen,domain 1"/>
    <property type="match status" value="1"/>
</dbReference>
<dbReference type="EMBL" id="CADCUQ010000123">
    <property type="protein sequence ID" value="CAA9378282.1"/>
    <property type="molecule type" value="Genomic_DNA"/>
</dbReference>
<dbReference type="InterPro" id="IPR037524">
    <property type="entry name" value="PA14/GLEYA"/>
</dbReference>
<dbReference type="GO" id="GO:0020037">
    <property type="term" value="F:heme binding"/>
    <property type="evidence" value="ECO:0007669"/>
    <property type="project" value="InterPro"/>
</dbReference>
<dbReference type="SUPFAM" id="SSF56988">
    <property type="entry name" value="Anthrax protective antigen"/>
    <property type="match status" value="1"/>
</dbReference>
<feature type="compositionally biased region" description="Gly residues" evidence="1">
    <location>
        <begin position="186"/>
        <end position="201"/>
    </location>
</feature>
<dbReference type="SMART" id="SM00758">
    <property type="entry name" value="PA14"/>
    <property type="match status" value="1"/>
</dbReference>
<dbReference type="InterPro" id="IPR011658">
    <property type="entry name" value="PA14_dom"/>
</dbReference>
<gene>
    <name evidence="3" type="ORF">AVDCRST_MAG64-443</name>
</gene>
<feature type="region of interest" description="Disordered" evidence="1">
    <location>
        <begin position="186"/>
        <end position="221"/>
    </location>
</feature>
<dbReference type="Pfam" id="PF07627">
    <property type="entry name" value="PSCyt3"/>
    <property type="match status" value="1"/>
</dbReference>
<dbReference type="SUPFAM" id="SSF46626">
    <property type="entry name" value="Cytochrome c"/>
    <property type="match status" value="1"/>
</dbReference>
<organism evidence="3">
    <name type="scientific">uncultured Phycisphaerae bacterium</name>
    <dbReference type="NCBI Taxonomy" id="904963"/>
    <lineage>
        <taxon>Bacteria</taxon>
        <taxon>Pseudomonadati</taxon>
        <taxon>Planctomycetota</taxon>
        <taxon>Phycisphaerae</taxon>
        <taxon>environmental samples</taxon>
    </lineage>
</organism>
<proteinExistence type="predicted"/>
<dbReference type="AlphaFoldDB" id="A0A6J4N511"/>
<dbReference type="Pfam" id="PF07691">
    <property type="entry name" value="PA14"/>
    <property type="match status" value="1"/>
</dbReference>
<evidence type="ECO:0000313" key="3">
    <source>
        <dbReference type="EMBL" id="CAA9378282.1"/>
    </source>
</evidence>
<name>A0A6J4N511_9BACT</name>
<evidence type="ECO:0000259" key="2">
    <source>
        <dbReference type="PROSITE" id="PS51820"/>
    </source>
</evidence>
<dbReference type="InterPro" id="IPR013042">
    <property type="entry name" value="DUF1592"/>
</dbReference>
<sequence>MCMRCHGPHGEGVAGEYDEALAGEKTRDELTKLIAKTMPEDAPGTCTGPDADAVAGYVYEKFYSPEARARLQPAKVEFSRLTVRQYRNAVADLVASFAAPAPGGPVQPGGLKGEYFASKDPRGDKRVLERVDAVVDFTFENATPDPKLIPGDEFAARWSGAVIAEETGEYEFVVRSENGVRLWVNNGGGRGREGGPGGAGNDGRRRGDAEPPIIDEWVSSGSEPREHRKKVFLLGGRAYPIRLATFRYKDKTASVALNWTPPHGATRTIPARNLSPAEVPPTLVVTTPFPPDDGSMGYERGTSVSKEWAAAATGAALEAAGKIVSRADDLAGTKPDAPDRTEKLKAFCAEFAQRAFRRPLSDAERAFFRDKPFEGAKDAETAVKRAVLVALTSPRFLYPELPTAVTAAQPGGYDVAARLALALWDSLPDRALLDAAAAGKLATPDGVAEQARRMLDDPRARAKVRDFLHNWLQTEEAADLSKDPSRYPDFNAEVLADLRTSLDLFLDAVVWDDPASDYRQLLLADHLYLNDRLAKFLGAPGIPEGGGFQKVAFDPNQRSGVLTHPFLLSALAYHNNSSPIHRGVFLTRNVVGRTLRPPPAAVEFKDDSFDPGLTMREKVTQLTRSDNCMGCHAVINPLGFSLENFDAVGRFRTTDNDKPIDAASEYAAPDGTVVKFAGPRDVAQHAAASPEAHRAFIRQLFHHAAKQPAEAYGPDVMENLRNSFVEKNFNVRALLIEIAKVASLRGVKPPGAG</sequence>
<protein>
    <recommendedName>
        <fullName evidence="2">PA14 domain-containing protein</fullName>
    </recommendedName>
</protein>